<dbReference type="Gene3D" id="3.40.50.12780">
    <property type="entry name" value="N-terminal domain of ligase-like"/>
    <property type="match status" value="1"/>
</dbReference>
<comment type="caution">
    <text evidence="4">The sequence shown here is derived from an EMBL/GenBank/DDBJ whole genome shotgun (WGS) entry which is preliminary data.</text>
</comment>
<dbReference type="AlphaFoldDB" id="A0A3M3ZRA1"/>
<protein>
    <submittedName>
        <fullName evidence="4">AMP-forming long-chain acyl-CoA synthetase</fullName>
    </submittedName>
</protein>
<dbReference type="GO" id="GO:0006631">
    <property type="term" value="P:fatty acid metabolic process"/>
    <property type="evidence" value="ECO:0007669"/>
    <property type="project" value="TreeGrafter"/>
</dbReference>
<dbReference type="InterPro" id="IPR042099">
    <property type="entry name" value="ANL_N_sf"/>
</dbReference>
<gene>
    <name evidence="4" type="ORF">ALQ33_01186</name>
</gene>
<dbReference type="PANTHER" id="PTHR43201">
    <property type="entry name" value="ACYL-COA SYNTHETASE"/>
    <property type="match status" value="1"/>
</dbReference>
<dbReference type="InterPro" id="IPR045851">
    <property type="entry name" value="AMP-bd_C_sf"/>
</dbReference>
<feature type="domain" description="AMP-dependent synthetase/ligase" evidence="3">
    <location>
        <begin position="11"/>
        <end position="356"/>
    </location>
</feature>
<proteinExistence type="inferred from homology"/>
<sequence>MSGSFIADLRQALQANREKVCVVDSAASGLEHATVMTFGELESRTLNLAAELQRRFDTPAHGDHVVLGIATRNSSDWLVADLACLFAGITALPLPLAFSQAQAEHLAERCDGFLVDAAGERTLAERWMLDFPESRLRRLSEPALEQPLLREPDGFSDWICKIIHTSGTTSRPKGVRLSTAAVGAVLNSLRQEMPVDAHRRYLSLVPLSLLLEQVTAAYLPLLAGGTVYFLPEGEPLLGEPGTSPQRLIAWILRVEPTALTVPPVMLNRFYEQLAQGDAQSDHLSRYLHSGVHITCGGAAVSIDILNALAEDGIPVFQGYGLSENASVVSMNTAQHQRLGSVGKPLPHVQVRIGADQTIEVKSSSLFSGYSGKDPSACSMSDDGWMDTGDLGELDADGYLYVRGRKKNVICLPNGRNVSPEQVELEYREFPGVRDAAVFLDETHGLVALLCVESAPDREELASWSTRRFSDIERPSRLWLLTKDDPLLEQLYTVTGRPKRADIATIFADLQGNAADEHACLSL</sequence>
<keyword evidence="2" id="KW-0436">Ligase</keyword>
<organism evidence="4 5">
    <name type="scientific">Pseudomonas syringae pv. philadelphi</name>
    <dbReference type="NCBI Taxonomy" id="251706"/>
    <lineage>
        <taxon>Bacteria</taxon>
        <taxon>Pseudomonadati</taxon>
        <taxon>Pseudomonadota</taxon>
        <taxon>Gammaproteobacteria</taxon>
        <taxon>Pseudomonadales</taxon>
        <taxon>Pseudomonadaceae</taxon>
        <taxon>Pseudomonas</taxon>
    </lineage>
</organism>
<dbReference type="InterPro" id="IPR020845">
    <property type="entry name" value="AMP-binding_CS"/>
</dbReference>
<evidence type="ECO:0000256" key="2">
    <source>
        <dbReference type="ARBA" id="ARBA00022598"/>
    </source>
</evidence>
<name>A0A3M3ZRA1_9PSED</name>
<evidence type="ECO:0000313" key="4">
    <source>
        <dbReference type="EMBL" id="RMO96334.1"/>
    </source>
</evidence>
<dbReference type="Gene3D" id="3.30.300.30">
    <property type="match status" value="1"/>
</dbReference>
<dbReference type="SUPFAM" id="SSF56801">
    <property type="entry name" value="Acetyl-CoA synthetase-like"/>
    <property type="match status" value="1"/>
</dbReference>
<reference evidence="4 5" key="1">
    <citation type="submission" date="2018-08" db="EMBL/GenBank/DDBJ databases">
        <title>Recombination of ecologically and evolutionarily significant loci maintains genetic cohesion in the Pseudomonas syringae species complex.</title>
        <authorList>
            <person name="Dillon M."/>
            <person name="Thakur S."/>
            <person name="Almeida R.N.D."/>
            <person name="Weir B.S."/>
            <person name="Guttman D.S."/>
        </authorList>
    </citation>
    <scope>NUCLEOTIDE SEQUENCE [LARGE SCALE GENOMIC DNA]</scope>
    <source>
        <strain evidence="4 5">ICMP 8902</strain>
    </source>
</reference>
<dbReference type="RefSeq" id="WP_122221182.1">
    <property type="nucleotide sequence ID" value="NZ_RBQB01000042.1"/>
</dbReference>
<dbReference type="EMBL" id="RBQB01000042">
    <property type="protein sequence ID" value="RMO96334.1"/>
    <property type="molecule type" value="Genomic_DNA"/>
</dbReference>
<dbReference type="GO" id="GO:0031956">
    <property type="term" value="F:medium-chain fatty acid-CoA ligase activity"/>
    <property type="evidence" value="ECO:0007669"/>
    <property type="project" value="TreeGrafter"/>
</dbReference>
<evidence type="ECO:0000256" key="1">
    <source>
        <dbReference type="ARBA" id="ARBA00006432"/>
    </source>
</evidence>
<dbReference type="PANTHER" id="PTHR43201:SF5">
    <property type="entry name" value="MEDIUM-CHAIN ACYL-COA LIGASE ACSF2, MITOCHONDRIAL"/>
    <property type="match status" value="1"/>
</dbReference>
<evidence type="ECO:0000259" key="3">
    <source>
        <dbReference type="Pfam" id="PF00501"/>
    </source>
</evidence>
<accession>A0A3M3ZRA1</accession>
<dbReference type="InterPro" id="IPR000873">
    <property type="entry name" value="AMP-dep_synth/lig_dom"/>
</dbReference>
<comment type="similarity">
    <text evidence="1">Belongs to the ATP-dependent AMP-binding enzyme family.</text>
</comment>
<evidence type="ECO:0000313" key="5">
    <source>
        <dbReference type="Proteomes" id="UP000279372"/>
    </source>
</evidence>
<dbReference type="PROSITE" id="PS00455">
    <property type="entry name" value="AMP_BINDING"/>
    <property type="match status" value="1"/>
</dbReference>
<dbReference type="Pfam" id="PF00501">
    <property type="entry name" value="AMP-binding"/>
    <property type="match status" value="1"/>
</dbReference>
<dbReference type="Proteomes" id="UP000279372">
    <property type="component" value="Unassembled WGS sequence"/>
</dbReference>